<gene>
    <name evidence="1" type="ORF">F5148DRAFT_1277598</name>
</gene>
<evidence type="ECO:0000313" key="2">
    <source>
        <dbReference type="Proteomes" id="UP001207468"/>
    </source>
</evidence>
<name>A0ACC0TXL4_9AGAM</name>
<comment type="caution">
    <text evidence="1">The sequence shown here is derived from an EMBL/GenBank/DDBJ whole genome shotgun (WGS) entry which is preliminary data.</text>
</comment>
<proteinExistence type="predicted"/>
<dbReference type="Proteomes" id="UP001207468">
    <property type="component" value="Unassembled WGS sequence"/>
</dbReference>
<evidence type="ECO:0000313" key="1">
    <source>
        <dbReference type="EMBL" id="KAI9452202.1"/>
    </source>
</evidence>
<dbReference type="EMBL" id="JAGFNK010000346">
    <property type="protein sequence ID" value="KAI9452202.1"/>
    <property type="molecule type" value="Genomic_DNA"/>
</dbReference>
<accession>A0ACC0TXL4</accession>
<organism evidence="1 2">
    <name type="scientific">Russula earlei</name>
    <dbReference type="NCBI Taxonomy" id="71964"/>
    <lineage>
        <taxon>Eukaryota</taxon>
        <taxon>Fungi</taxon>
        <taxon>Dikarya</taxon>
        <taxon>Basidiomycota</taxon>
        <taxon>Agaricomycotina</taxon>
        <taxon>Agaricomycetes</taxon>
        <taxon>Russulales</taxon>
        <taxon>Russulaceae</taxon>
        <taxon>Russula</taxon>
    </lineage>
</organism>
<reference evidence="1" key="1">
    <citation type="submission" date="2021-03" db="EMBL/GenBank/DDBJ databases">
        <title>Evolutionary priming and transition to the ectomycorrhizal habit in an iconic lineage of mushroom-forming fungi: is preadaptation a requirement?</title>
        <authorList>
            <consortium name="DOE Joint Genome Institute"/>
            <person name="Looney B.P."/>
            <person name="Miyauchi S."/>
            <person name="Morin E."/>
            <person name="Drula E."/>
            <person name="Courty P.E."/>
            <person name="Chicoki N."/>
            <person name="Fauchery L."/>
            <person name="Kohler A."/>
            <person name="Kuo A."/>
            <person name="LaButti K."/>
            <person name="Pangilinan J."/>
            <person name="Lipzen A."/>
            <person name="Riley R."/>
            <person name="Andreopoulos W."/>
            <person name="He G."/>
            <person name="Johnson J."/>
            <person name="Barry K.W."/>
            <person name="Grigoriev I.V."/>
            <person name="Nagy L."/>
            <person name="Hibbett D."/>
            <person name="Henrissat B."/>
            <person name="Matheny P.B."/>
            <person name="Labbe J."/>
            <person name="Martin A.F."/>
        </authorList>
    </citation>
    <scope>NUCLEOTIDE SEQUENCE</scope>
    <source>
        <strain evidence="1">BPL698</strain>
    </source>
</reference>
<protein>
    <submittedName>
        <fullName evidence="1">Glutathione S-transferase</fullName>
    </submittedName>
</protein>
<sequence length="210" mass="23926">MAFKLYGHPTTTCTLRVALVAKERNIPYEFVLVDIMTGQQKQLVHLEHNPFGLVPYIIQDDGFELFESRAIGRYLATLGSGPELIPTEPKAYAKFEQAASVEYGQFDPIAVELSNEKIYKQFRGQTTNEEHVKGLISRLESKLDGYEVLLSKQNYLAGDEVTLADLFFLPYGRVIFERLELGNLDRRPNVQRWWKAISSRPAWQAVKDGA</sequence>
<keyword evidence="2" id="KW-1185">Reference proteome</keyword>